<evidence type="ECO:0000313" key="8">
    <source>
        <dbReference type="Proteomes" id="UP001168640"/>
    </source>
</evidence>
<dbReference type="PROSITE" id="PS50123">
    <property type="entry name" value="CHER"/>
    <property type="match status" value="1"/>
</dbReference>
<keyword evidence="8" id="KW-1185">Reference proteome</keyword>
<dbReference type="InterPro" id="IPR029063">
    <property type="entry name" value="SAM-dependent_MTases_sf"/>
</dbReference>
<sequence>MKADLTPQEYLAFKKFLQDACGILLGENKQYLAKSRLCRILEEHRFESLGALLEELQRPGRGGLREVVIDAMTTNETLWFRDNHPFRILQDKLLPEFADRKGNQPLRFWSAACSTGQEPYSVAMALEEFRRQRQGTLRDARITATDISQSVLEVARKGEYEMLATGRGGLSPERQKLFFQPSPNGGWQINAQLKKMVEFKLLNLLDRFVLGKFDVVMCRNVLIYFSGELKKDILTRIHATLNPGGYLILGASESLNGLSDLYEMVRCQPGIIYRKK</sequence>
<dbReference type="Gene3D" id="3.40.50.150">
    <property type="entry name" value="Vaccinia Virus protein VP39"/>
    <property type="match status" value="1"/>
</dbReference>
<organism evidence="7 8">
    <name type="scientific">Marinobacter suaedae</name>
    <dbReference type="NCBI Taxonomy" id="3057675"/>
    <lineage>
        <taxon>Bacteria</taxon>
        <taxon>Pseudomonadati</taxon>
        <taxon>Pseudomonadota</taxon>
        <taxon>Gammaproteobacteria</taxon>
        <taxon>Pseudomonadales</taxon>
        <taxon>Marinobacteraceae</taxon>
        <taxon>Marinobacter</taxon>
    </lineage>
</organism>
<dbReference type="Proteomes" id="UP001168640">
    <property type="component" value="Unassembled WGS sequence"/>
</dbReference>
<gene>
    <name evidence="7" type="ORF">QVZ43_10000</name>
</gene>
<evidence type="ECO:0000313" key="7">
    <source>
        <dbReference type="EMBL" id="MDO3722055.1"/>
    </source>
</evidence>
<dbReference type="EC" id="2.1.1.80" evidence="2"/>
<dbReference type="SMART" id="SM00138">
    <property type="entry name" value="MeTrc"/>
    <property type="match status" value="1"/>
</dbReference>
<evidence type="ECO:0000256" key="4">
    <source>
        <dbReference type="ARBA" id="ARBA00022679"/>
    </source>
</evidence>
<name>A0ABT8W1F6_9GAMM</name>
<dbReference type="PANTHER" id="PTHR24422:SF21">
    <property type="entry name" value="CHEMOTAXIS PROTEIN METHYLTRANSFERASE 1"/>
    <property type="match status" value="1"/>
</dbReference>
<evidence type="ECO:0000256" key="1">
    <source>
        <dbReference type="ARBA" id="ARBA00001541"/>
    </source>
</evidence>
<comment type="caution">
    <text evidence="7">The sequence shown here is derived from an EMBL/GenBank/DDBJ whole genome shotgun (WGS) entry which is preliminary data.</text>
</comment>
<dbReference type="Pfam" id="PF03705">
    <property type="entry name" value="CheR_N"/>
    <property type="match status" value="1"/>
</dbReference>
<evidence type="ECO:0000256" key="3">
    <source>
        <dbReference type="ARBA" id="ARBA00022603"/>
    </source>
</evidence>
<dbReference type="InterPro" id="IPR000780">
    <property type="entry name" value="CheR_MeTrfase"/>
</dbReference>
<feature type="domain" description="CheR-type methyltransferase" evidence="6">
    <location>
        <begin position="1"/>
        <end position="276"/>
    </location>
</feature>
<protein>
    <recommendedName>
        <fullName evidence="2">protein-glutamate O-methyltransferase</fullName>
        <ecNumber evidence="2">2.1.1.80</ecNumber>
    </recommendedName>
</protein>
<evidence type="ECO:0000256" key="2">
    <source>
        <dbReference type="ARBA" id="ARBA00012534"/>
    </source>
</evidence>
<dbReference type="Gene3D" id="1.10.155.10">
    <property type="entry name" value="Chemotaxis receptor methyltransferase CheR, N-terminal domain"/>
    <property type="match status" value="1"/>
</dbReference>
<reference evidence="7" key="1">
    <citation type="submission" date="2023-07" db="EMBL/GenBank/DDBJ databases">
        <title>Marinobacter sp. chi1 genome sequencing and assembly.</title>
        <authorList>
            <person name="Park S."/>
        </authorList>
    </citation>
    <scope>NUCLEOTIDE SEQUENCE</scope>
    <source>
        <strain evidence="7">Chi1</strain>
    </source>
</reference>
<keyword evidence="4" id="KW-0808">Transferase</keyword>
<dbReference type="InterPro" id="IPR022642">
    <property type="entry name" value="CheR_C"/>
</dbReference>
<dbReference type="PRINTS" id="PR00996">
    <property type="entry name" value="CHERMTFRASE"/>
</dbReference>
<comment type="catalytic activity">
    <reaction evidence="1">
        <text>L-glutamyl-[protein] + S-adenosyl-L-methionine = [protein]-L-glutamate 5-O-methyl ester + S-adenosyl-L-homocysteine</text>
        <dbReference type="Rhea" id="RHEA:24452"/>
        <dbReference type="Rhea" id="RHEA-COMP:10208"/>
        <dbReference type="Rhea" id="RHEA-COMP:10311"/>
        <dbReference type="ChEBI" id="CHEBI:29973"/>
        <dbReference type="ChEBI" id="CHEBI:57856"/>
        <dbReference type="ChEBI" id="CHEBI:59789"/>
        <dbReference type="ChEBI" id="CHEBI:82795"/>
        <dbReference type="EC" id="2.1.1.80"/>
    </reaction>
</comment>
<dbReference type="InterPro" id="IPR022641">
    <property type="entry name" value="CheR_N"/>
</dbReference>
<dbReference type="SUPFAM" id="SSF47757">
    <property type="entry name" value="Chemotaxis receptor methyltransferase CheR, N-terminal domain"/>
    <property type="match status" value="1"/>
</dbReference>
<accession>A0ABT8W1F6</accession>
<proteinExistence type="predicted"/>
<dbReference type="CDD" id="cd02440">
    <property type="entry name" value="AdoMet_MTases"/>
    <property type="match status" value="1"/>
</dbReference>
<dbReference type="InterPro" id="IPR036804">
    <property type="entry name" value="CheR_N_sf"/>
</dbReference>
<evidence type="ECO:0000259" key="6">
    <source>
        <dbReference type="PROSITE" id="PS50123"/>
    </source>
</evidence>
<dbReference type="RefSeq" id="WP_302909820.1">
    <property type="nucleotide sequence ID" value="NZ_JAUMIS010000002.1"/>
</dbReference>
<dbReference type="PANTHER" id="PTHR24422">
    <property type="entry name" value="CHEMOTAXIS PROTEIN METHYLTRANSFERASE"/>
    <property type="match status" value="1"/>
</dbReference>
<dbReference type="InterPro" id="IPR050903">
    <property type="entry name" value="Bact_Chemotaxis_MeTrfase"/>
</dbReference>
<evidence type="ECO:0000256" key="5">
    <source>
        <dbReference type="ARBA" id="ARBA00022691"/>
    </source>
</evidence>
<keyword evidence="3" id="KW-0489">Methyltransferase</keyword>
<keyword evidence="5" id="KW-0949">S-adenosyl-L-methionine</keyword>
<dbReference type="Pfam" id="PF01739">
    <property type="entry name" value="CheR"/>
    <property type="match status" value="1"/>
</dbReference>
<dbReference type="SUPFAM" id="SSF53335">
    <property type="entry name" value="S-adenosyl-L-methionine-dependent methyltransferases"/>
    <property type="match status" value="1"/>
</dbReference>
<dbReference type="EMBL" id="JAUMIS010000002">
    <property type="protein sequence ID" value="MDO3722055.1"/>
    <property type="molecule type" value="Genomic_DNA"/>
</dbReference>